<keyword evidence="1" id="KW-1185">Reference proteome</keyword>
<accession>A0A0M3IUX8</accession>
<dbReference type="InterPro" id="IPR036860">
    <property type="entry name" value="SH2_dom_sf"/>
</dbReference>
<proteinExistence type="predicted"/>
<name>A0A0M3IUX8_ASCLU</name>
<dbReference type="WBParaSite" id="ALUE_0002255601-mRNA-1">
    <property type="protein sequence ID" value="ALUE_0002255601-mRNA-1"/>
    <property type="gene ID" value="ALUE_0002255601"/>
</dbReference>
<sequence>MRTKGFDLLPKEVEESPFYHGLLPREDVVELLAEVYFKISFFFLRYCEGAWMFFFLKCL</sequence>
<organism evidence="1 2">
    <name type="scientific">Ascaris lumbricoides</name>
    <name type="common">Giant roundworm</name>
    <dbReference type="NCBI Taxonomy" id="6252"/>
    <lineage>
        <taxon>Eukaryota</taxon>
        <taxon>Metazoa</taxon>
        <taxon>Ecdysozoa</taxon>
        <taxon>Nematoda</taxon>
        <taxon>Chromadorea</taxon>
        <taxon>Rhabditida</taxon>
        <taxon>Spirurina</taxon>
        <taxon>Ascaridomorpha</taxon>
        <taxon>Ascaridoidea</taxon>
        <taxon>Ascarididae</taxon>
        <taxon>Ascaris</taxon>
    </lineage>
</organism>
<dbReference type="SUPFAM" id="SSF55550">
    <property type="entry name" value="SH2 domain"/>
    <property type="match status" value="1"/>
</dbReference>
<reference evidence="2" key="1">
    <citation type="submission" date="2017-02" db="UniProtKB">
        <authorList>
            <consortium name="WormBaseParasite"/>
        </authorList>
    </citation>
    <scope>IDENTIFICATION</scope>
</reference>
<dbReference type="AlphaFoldDB" id="A0A0M3IUX8"/>
<evidence type="ECO:0000313" key="2">
    <source>
        <dbReference type="WBParaSite" id="ALUE_0002255601-mRNA-1"/>
    </source>
</evidence>
<dbReference type="Proteomes" id="UP000036681">
    <property type="component" value="Unplaced"/>
</dbReference>
<protein>
    <submittedName>
        <fullName evidence="2">Uncharacterized protein</fullName>
    </submittedName>
</protein>
<evidence type="ECO:0000313" key="1">
    <source>
        <dbReference type="Proteomes" id="UP000036681"/>
    </source>
</evidence>